<protein>
    <submittedName>
        <fullName evidence="7">Amino acid ABC transporter ATP-binding protein</fullName>
    </submittedName>
</protein>
<evidence type="ECO:0000313" key="8">
    <source>
        <dbReference type="Proteomes" id="UP001596110"/>
    </source>
</evidence>
<dbReference type="InterPro" id="IPR027417">
    <property type="entry name" value="P-loop_NTPase"/>
</dbReference>
<comment type="similarity">
    <text evidence="2">Belongs to the ABC transporter superfamily.</text>
</comment>
<reference evidence="8" key="1">
    <citation type="journal article" date="2019" name="Int. J. Syst. Evol. Microbiol.">
        <title>The Global Catalogue of Microorganisms (GCM) 10K type strain sequencing project: providing services to taxonomists for standard genome sequencing and annotation.</title>
        <authorList>
            <consortium name="The Broad Institute Genomics Platform"/>
            <consortium name="The Broad Institute Genome Sequencing Center for Infectious Disease"/>
            <person name="Wu L."/>
            <person name="Ma J."/>
        </authorList>
    </citation>
    <scope>NUCLEOTIDE SEQUENCE [LARGE SCALE GENOMIC DNA]</scope>
    <source>
        <strain evidence="8">DT43</strain>
    </source>
</reference>
<evidence type="ECO:0000256" key="1">
    <source>
        <dbReference type="ARBA" id="ARBA00004202"/>
    </source>
</evidence>
<feature type="domain" description="ABC transporter" evidence="6">
    <location>
        <begin position="1"/>
        <end position="156"/>
    </location>
</feature>
<dbReference type="Pfam" id="PF00005">
    <property type="entry name" value="ABC_tran"/>
    <property type="match status" value="1"/>
</dbReference>
<organism evidence="7 8">
    <name type="scientific">Streptococcus caledonicus</name>
    <dbReference type="NCBI Taxonomy" id="2614158"/>
    <lineage>
        <taxon>Bacteria</taxon>
        <taxon>Bacillati</taxon>
        <taxon>Bacillota</taxon>
        <taxon>Bacilli</taxon>
        <taxon>Lactobacillales</taxon>
        <taxon>Streptococcaceae</taxon>
        <taxon>Streptococcus</taxon>
    </lineage>
</organism>
<comment type="caution">
    <text evidence="7">The sequence shown here is derived from an EMBL/GenBank/DDBJ whole genome shotgun (WGS) entry which is preliminary data.</text>
</comment>
<evidence type="ECO:0000259" key="6">
    <source>
        <dbReference type="PROSITE" id="PS50893"/>
    </source>
</evidence>
<name>A0ABW0UCS8_9STRE</name>
<evidence type="ECO:0000256" key="3">
    <source>
        <dbReference type="ARBA" id="ARBA00022448"/>
    </source>
</evidence>
<evidence type="ECO:0000256" key="4">
    <source>
        <dbReference type="ARBA" id="ARBA00022475"/>
    </source>
</evidence>
<keyword evidence="7" id="KW-0547">Nucleotide-binding</keyword>
<feature type="non-terminal residue" evidence="7">
    <location>
        <position position="1"/>
    </location>
</feature>
<dbReference type="InterPro" id="IPR003439">
    <property type="entry name" value="ABC_transporter-like_ATP-bd"/>
</dbReference>
<dbReference type="InterPro" id="IPR050086">
    <property type="entry name" value="MetN_ABC_transporter-like"/>
</dbReference>
<dbReference type="PANTHER" id="PTHR43166">
    <property type="entry name" value="AMINO ACID IMPORT ATP-BINDING PROTEIN"/>
    <property type="match status" value="1"/>
</dbReference>
<dbReference type="PROSITE" id="PS50893">
    <property type="entry name" value="ABC_TRANSPORTER_2"/>
    <property type="match status" value="1"/>
</dbReference>
<dbReference type="PROSITE" id="PS00211">
    <property type="entry name" value="ABC_TRANSPORTER_1"/>
    <property type="match status" value="1"/>
</dbReference>
<dbReference type="RefSeq" id="WP_380433565.1">
    <property type="nucleotide sequence ID" value="NZ_JBHSOJ010000015.1"/>
</dbReference>
<comment type="subcellular location">
    <subcellularLocation>
        <location evidence="1">Cell membrane</location>
        <topology evidence="1">Peripheral membrane protein</topology>
    </subcellularLocation>
</comment>
<keyword evidence="3" id="KW-0813">Transport</keyword>
<dbReference type="Proteomes" id="UP001596110">
    <property type="component" value="Unassembled WGS sequence"/>
</dbReference>
<evidence type="ECO:0000256" key="5">
    <source>
        <dbReference type="ARBA" id="ARBA00023136"/>
    </source>
</evidence>
<keyword evidence="4" id="KW-1003">Cell membrane</keyword>
<dbReference type="InterPro" id="IPR017871">
    <property type="entry name" value="ABC_transporter-like_CS"/>
</dbReference>
<dbReference type="GO" id="GO:0005524">
    <property type="term" value="F:ATP binding"/>
    <property type="evidence" value="ECO:0007669"/>
    <property type="project" value="UniProtKB-KW"/>
</dbReference>
<keyword evidence="5" id="KW-0472">Membrane</keyword>
<proteinExistence type="inferred from homology"/>
<sequence length="160" mass="17706">MFFQQFNLFPNISVLGDITLSPIKTKGMPKEEAETKAMMLLDKVGLPEKVSAFPQNLSGGQQQRIAIARGLAMDPDVMLFDEPISALDPEMVGEVLTVMQDLASSGMTMVIVTHEMGFAREVADRIIFMDGGVIVEEGKPEEVFEHTKEERTKDFLGKVL</sequence>
<accession>A0ABW0UCS8</accession>
<gene>
    <name evidence="7" type="ORF">ACFPQ3_03135</name>
</gene>
<dbReference type="PANTHER" id="PTHR43166:SF9">
    <property type="entry name" value="GLUTAMATE_ASPARTATE IMPORT ATP-BINDING PROTEIN GLTL"/>
    <property type="match status" value="1"/>
</dbReference>
<keyword evidence="7" id="KW-0067">ATP-binding</keyword>
<dbReference type="Gene3D" id="3.40.50.300">
    <property type="entry name" value="P-loop containing nucleotide triphosphate hydrolases"/>
    <property type="match status" value="1"/>
</dbReference>
<dbReference type="SUPFAM" id="SSF52540">
    <property type="entry name" value="P-loop containing nucleoside triphosphate hydrolases"/>
    <property type="match status" value="1"/>
</dbReference>
<evidence type="ECO:0000256" key="2">
    <source>
        <dbReference type="ARBA" id="ARBA00005417"/>
    </source>
</evidence>
<evidence type="ECO:0000313" key="7">
    <source>
        <dbReference type="EMBL" id="MFC5630604.1"/>
    </source>
</evidence>
<dbReference type="EMBL" id="JBHSOJ010000015">
    <property type="protein sequence ID" value="MFC5630604.1"/>
    <property type="molecule type" value="Genomic_DNA"/>
</dbReference>
<keyword evidence="8" id="KW-1185">Reference proteome</keyword>